<dbReference type="EMBL" id="JACVFC010000001">
    <property type="protein sequence ID" value="MBC9931455.1"/>
    <property type="molecule type" value="Genomic_DNA"/>
</dbReference>
<comment type="caution">
    <text evidence="2">The sequence shown here is derived from an EMBL/GenBank/DDBJ whole genome shotgun (WGS) entry which is preliminary data.</text>
</comment>
<proteinExistence type="predicted"/>
<dbReference type="RefSeq" id="WP_188088479.1">
    <property type="nucleotide sequence ID" value="NZ_JACVFC010000001.1"/>
</dbReference>
<dbReference type="PROSITE" id="PS51257">
    <property type="entry name" value="PROKAR_LIPOPROTEIN"/>
    <property type="match status" value="1"/>
</dbReference>
<protein>
    <submittedName>
        <fullName evidence="2">Uncharacterized protein</fullName>
    </submittedName>
</protein>
<name>A0ABR7TN94_9BACT</name>
<organism evidence="2 3">
    <name type="scientific">Chitinophaga qingshengii</name>
    <dbReference type="NCBI Taxonomy" id="1569794"/>
    <lineage>
        <taxon>Bacteria</taxon>
        <taxon>Pseudomonadati</taxon>
        <taxon>Bacteroidota</taxon>
        <taxon>Chitinophagia</taxon>
        <taxon>Chitinophagales</taxon>
        <taxon>Chitinophagaceae</taxon>
        <taxon>Chitinophaga</taxon>
    </lineage>
</organism>
<keyword evidence="3" id="KW-1185">Reference proteome</keyword>
<accession>A0ABR7TN94</accession>
<sequence>MFQRNALKLGVVAATVLGIALTACNSKDDNPTPAPPRSATYKLRGTGTDATRQTGAVTITENSDSSVNVILTLGKHVKDTLHQVYFISGNYATPTTDTLQSAEAKGTGGSSVVTVELFKNVKTIKLRQAAGASKDIAFKYNDATKLLAHIKVKHSKFSADTLAIGNFGKEN</sequence>
<gene>
    <name evidence="2" type="ORF">ICL07_13770</name>
</gene>
<feature type="region of interest" description="Disordered" evidence="1">
    <location>
        <begin position="25"/>
        <end position="48"/>
    </location>
</feature>
<reference evidence="2 3" key="1">
    <citation type="submission" date="2020-09" db="EMBL/GenBank/DDBJ databases">
        <title>Genome sequences of type strains of Chitinophaga qingshengii and Chitinophaga varians.</title>
        <authorList>
            <person name="Kittiwongwattana C."/>
        </authorList>
    </citation>
    <scope>NUCLEOTIDE SEQUENCE [LARGE SCALE GENOMIC DNA]</scope>
    <source>
        <strain evidence="2 3">JCM 30026</strain>
    </source>
</reference>
<evidence type="ECO:0000313" key="3">
    <source>
        <dbReference type="Proteomes" id="UP000659124"/>
    </source>
</evidence>
<evidence type="ECO:0000313" key="2">
    <source>
        <dbReference type="EMBL" id="MBC9931455.1"/>
    </source>
</evidence>
<evidence type="ECO:0000256" key="1">
    <source>
        <dbReference type="SAM" id="MobiDB-lite"/>
    </source>
</evidence>
<dbReference type="Proteomes" id="UP000659124">
    <property type="component" value="Unassembled WGS sequence"/>
</dbReference>